<dbReference type="Gene3D" id="3.40.47.10">
    <property type="match status" value="2"/>
</dbReference>
<keyword evidence="2" id="KW-0012">Acyltransferase</keyword>
<organism evidence="4 5">
    <name type="scientific">Nostoc minutum NIES-26</name>
    <dbReference type="NCBI Taxonomy" id="1844469"/>
    <lineage>
        <taxon>Bacteria</taxon>
        <taxon>Bacillati</taxon>
        <taxon>Cyanobacteriota</taxon>
        <taxon>Cyanophyceae</taxon>
        <taxon>Nostocales</taxon>
        <taxon>Nostocaceae</taxon>
        <taxon>Nostoc</taxon>
    </lineage>
</organism>
<dbReference type="Proteomes" id="UP000252107">
    <property type="component" value="Unassembled WGS sequence"/>
</dbReference>
<name>A0A367QZI0_9NOSO</name>
<evidence type="ECO:0000313" key="4">
    <source>
        <dbReference type="EMBL" id="RCJ29607.1"/>
    </source>
</evidence>
<comment type="caution">
    <text evidence="4">The sequence shown here is derived from an EMBL/GenBank/DDBJ whole genome shotgun (WGS) entry which is preliminary data.</text>
</comment>
<dbReference type="CDD" id="cd00827">
    <property type="entry name" value="init_cond_enzymes"/>
    <property type="match status" value="1"/>
</dbReference>
<dbReference type="AlphaFoldDB" id="A0A367QZI0"/>
<dbReference type="Pfam" id="PF08541">
    <property type="entry name" value="ACP_syn_III_C"/>
    <property type="match status" value="1"/>
</dbReference>
<proteinExistence type="predicted"/>
<dbReference type="NCBIfam" id="NF005293">
    <property type="entry name" value="PRK06816.1"/>
    <property type="match status" value="1"/>
</dbReference>
<dbReference type="GO" id="GO:0016746">
    <property type="term" value="F:acyltransferase activity"/>
    <property type="evidence" value="ECO:0007669"/>
    <property type="project" value="UniProtKB-KW"/>
</dbReference>
<dbReference type="InterPro" id="IPR013747">
    <property type="entry name" value="ACP_syn_III_C"/>
</dbReference>
<keyword evidence="1" id="KW-0808">Transferase</keyword>
<evidence type="ECO:0000256" key="2">
    <source>
        <dbReference type="ARBA" id="ARBA00023315"/>
    </source>
</evidence>
<evidence type="ECO:0000259" key="3">
    <source>
        <dbReference type="Pfam" id="PF08541"/>
    </source>
</evidence>
<feature type="domain" description="Beta-ketoacyl-[acyl-carrier-protein] synthase III C-terminal" evidence="3">
    <location>
        <begin position="289"/>
        <end position="364"/>
    </location>
</feature>
<reference evidence="4" key="1">
    <citation type="submission" date="2016-04" db="EMBL/GenBank/DDBJ databases">
        <authorList>
            <person name="Tabuchi Yagui T.R."/>
        </authorList>
    </citation>
    <scope>NUCLEOTIDE SEQUENCE [LARGE SCALE GENOMIC DNA]</scope>
    <source>
        <strain evidence="4">NIES-26</strain>
    </source>
</reference>
<keyword evidence="5" id="KW-1185">Reference proteome</keyword>
<gene>
    <name evidence="4" type="ORF">A6770_21880</name>
</gene>
<dbReference type="GO" id="GO:0044550">
    <property type="term" value="P:secondary metabolite biosynthetic process"/>
    <property type="evidence" value="ECO:0007669"/>
    <property type="project" value="TreeGrafter"/>
</dbReference>
<dbReference type="InterPro" id="IPR016039">
    <property type="entry name" value="Thiolase-like"/>
</dbReference>
<evidence type="ECO:0000256" key="1">
    <source>
        <dbReference type="ARBA" id="ARBA00022679"/>
    </source>
</evidence>
<protein>
    <recommendedName>
        <fullName evidence="3">Beta-ketoacyl-[acyl-carrier-protein] synthase III C-terminal domain-containing protein</fullName>
    </recommendedName>
</protein>
<dbReference type="PANTHER" id="PTHR34069:SF2">
    <property type="entry name" value="BETA-KETOACYL-[ACYL-CARRIER-PROTEIN] SYNTHASE III"/>
    <property type="match status" value="1"/>
</dbReference>
<dbReference type="SUPFAM" id="SSF53901">
    <property type="entry name" value="Thiolase-like"/>
    <property type="match status" value="2"/>
</dbReference>
<dbReference type="EMBL" id="LXQD01000287">
    <property type="protein sequence ID" value="RCJ29607.1"/>
    <property type="molecule type" value="Genomic_DNA"/>
</dbReference>
<sequence>MVSAYITGIGVFLPNEPINNEEIENVLGLVNGKPSRSKSRILKNNGIKSRYYAIDPKTGKQTHNNAQLTAQAVHNLSKDYNLPLEKIECLVCGTSGPDQFIPNHALMVHGELGCPPCEVIATSGVCCAGVTAFKYGYMSVSSGLTKNAVTTGSELVSNALTGIYFQPEIEAKIQDLETKPIIAFEKDFLRWMLSDAAAAVLITDTPRQDGLSLRIDWIDIISFANELDTCMYMGAIKKADGSLQGWREVENPEEVSQESYFALKQDAKLLGENVVMYGIQKGFTQVRDKHNLKPDDITWYLPHYSSEHFKQSLHDELVEIGFHIPFDKWFTNLTYKGNTGSASIFVMLEELMSSGKVERGDKIFCLVPESARFSYAYMHLTAI</sequence>
<evidence type="ECO:0000313" key="5">
    <source>
        <dbReference type="Proteomes" id="UP000252107"/>
    </source>
</evidence>
<accession>A0A367QZI0</accession>
<dbReference type="PANTHER" id="PTHR34069">
    <property type="entry name" value="3-OXOACYL-[ACYL-CARRIER-PROTEIN] SYNTHASE 3"/>
    <property type="match status" value="1"/>
</dbReference>